<evidence type="ECO:0000259" key="1">
    <source>
        <dbReference type="Pfam" id="PF03807"/>
    </source>
</evidence>
<organism evidence="3 4">
    <name type="scientific">Aquirufa avitistagni</name>
    <dbReference type="NCBI Taxonomy" id="3104728"/>
    <lineage>
        <taxon>Bacteria</taxon>
        <taxon>Pseudomonadati</taxon>
        <taxon>Bacteroidota</taxon>
        <taxon>Cytophagia</taxon>
        <taxon>Cytophagales</taxon>
        <taxon>Flectobacillaceae</taxon>
        <taxon>Aquirufa</taxon>
    </lineage>
</organism>
<dbReference type="PANTHER" id="PTHR40459">
    <property type="entry name" value="CONSERVED HYPOTHETICAL ALANINE AND LEUCINE RICH PROTEIN"/>
    <property type="match status" value="1"/>
</dbReference>
<reference evidence="3 4" key="1">
    <citation type="submission" date="2024-03" db="EMBL/GenBank/DDBJ databases">
        <title>Aquirufa genome sequencing.</title>
        <authorList>
            <person name="Pitt A."/>
            <person name="Hahn M.W."/>
        </authorList>
    </citation>
    <scope>NUCLEOTIDE SEQUENCE [LARGE SCALE GENOMIC DNA]</scope>
    <source>
        <strain evidence="3 4">OSTEICH-129V</strain>
    </source>
</reference>
<accession>A0ABW6DGF1</accession>
<dbReference type="Pfam" id="PF03807">
    <property type="entry name" value="F420_oxidored"/>
    <property type="match status" value="1"/>
</dbReference>
<dbReference type="SUPFAM" id="SSF51735">
    <property type="entry name" value="NAD(P)-binding Rossmann-fold domains"/>
    <property type="match status" value="1"/>
</dbReference>
<dbReference type="Gene3D" id="3.40.50.720">
    <property type="entry name" value="NAD(P)-binding Rossmann-like Domain"/>
    <property type="match status" value="1"/>
</dbReference>
<sequence length="263" mass="29860">MLKISFIGAGHVAWHLSQALENAGHSVQEVFSRNPAKAKDVVSYLYNAQVQEHLDFSESTSTVFFLCIPESAYALVLPELLLPKYATLILVAGTTSLPEAMIQYDPLRESTNQLGVFFPVQHLQAERKINLSHTPICIEVLVEETEALLVHLAKDISDSLYLVNEEERKRIHLAMLMAGVFTQQLWLQAQALLESIELDKQLIQGLLQNYMQAFFANQVLASNQESAKLQDTRISLDHQSLLEKPEMREIYRNMVELIRQKTI</sequence>
<evidence type="ECO:0000313" key="4">
    <source>
        <dbReference type="Proteomes" id="UP001598138"/>
    </source>
</evidence>
<feature type="domain" description="Pyrroline-5-carboxylate reductase catalytic N-terminal" evidence="1">
    <location>
        <begin position="3"/>
        <end position="80"/>
    </location>
</feature>
<dbReference type="InterPro" id="IPR037108">
    <property type="entry name" value="TM1727-like_C_sf"/>
</dbReference>
<dbReference type="Pfam" id="PF10728">
    <property type="entry name" value="DUF2520"/>
    <property type="match status" value="1"/>
</dbReference>
<gene>
    <name evidence="3" type="ORF">U0R10_09950</name>
</gene>
<comment type="caution">
    <text evidence="3">The sequence shown here is derived from an EMBL/GenBank/DDBJ whole genome shotgun (WGS) entry which is preliminary data.</text>
</comment>
<dbReference type="InterPro" id="IPR018931">
    <property type="entry name" value="DUF2520"/>
</dbReference>
<name>A0ABW6DGF1_9BACT</name>
<evidence type="ECO:0000313" key="3">
    <source>
        <dbReference type="EMBL" id="MFD3394948.1"/>
    </source>
</evidence>
<dbReference type="Proteomes" id="UP001598138">
    <property type="component" value="Unassembled WGS sequence"/>
</dbReference>
<protein>
    <submittedName>
        <fullName evidence="3">DUF2520 domain-containing protein</fullName>
    </submittedName>
</protein>
<dbReference type="RefSeq" id="WP_377983820.1">
    <property type="nucleotide sequence ID" value="NZ_JBBKXZ010000003.1"/>
</dbReference>
<dbReference type="PANTHER" id="PTHR40459:SF1">
    <property type="entry name" value="CONSERVED HYPOTHETICAL ALANINE AND LEUCINE RICH PROTEIN"/>
    <property type="match status" value="1"/>
</dbReference>
<dbReference type="EMBL" id="JBBKXZ010000003">
    <property type="protein sequence ID" value="MFD3394948.1"/>
    <property type="molecule type" value="Genomic_DNA"/>
</dbReference>
<feature type="domain" description="DUF2520" evidence="2">
    <location>
        <begin position="134"/>
        <end position="256"/>
    </location>
</feature>
<dbReference type="Gene3D" id="1.10.1040.20">
    <property type="entry name" value="ProC-like, C-terminal domain"/>
    <property type="match status" value="1"/>
</dbReference>
<proteinExistence type="predicted"/>
<dbReference type="InterPro" id="IPR028939">
    <property type="entry name" value="P5C_Rdtase_cat_N"/>
</dbReference>
<evidence type="ECO:0000259" key="2">
    <source>
        <dbReference type="Pfam" id="PF10728"/>
    </source>
</evidence>
<dbReference type="InterPro" id="IPR036291">
    <property type="entry name" value="NAD(P)-bd_dom_sf"/>
</dbReference>
<keyword evidence="4" id="KW-1185">Reference proteome</keyword>